<dbReference type="AlphaFoldDB" id="A0A504J7R3"/>
<dbReference type="EMBL" id="VFWZ01000002">
    <property type="protein sequence ID" value="TPN86896.1"/>
    <property type="molecule type" value="Genomic_DNA"/>
</dbReference>
<feature type="chain" id="PRO_5021292053" evidence="2">
    <location>
        <begin position="24"/>
        <end position="344"/>
    </location>
</feature>
<evidence type="ECO:0000313" key="4">
    <source>
        <dbReference type="Proteomes" id="UP000315540"/>
    </source>
</evidence>
<dbReference type="Gene3D" id="3.40.50.1110">
    <property type="entry name" value="SGNH hydrolase"/>
    <property type="match status" value="1"/>
</dbReference>
<proteinExistence type="predicted"/>
<organism evidence="3 4">
    <name type="scientific">Aquimarina algicola</name>
    <dbReference type="NCBI Taxonomy" id="2589995"/>
    <lineage>
        <taxon>Bacteria</taxon>
        <taxon>Pseudomonadati</taxon>
        <taxon>Bacteroidota</taxon>
        <taxon>Flavobacteriia</taxon>
        <taxon>Flavobacteriales</taxon>
        <taxon>Flavobacteriaceae</taxon>
        <taxon>Aquimarina</taxon>
    </lineage>
</organism>
<evidence type="ECO:0000256" key="1">
    <source>
        <dbReference type="SAM" id="MobiDB-lite"/>
    </source>
</evidence>
<evidence type="ECO:0000256" key="2">
    <source>
        <dbReference type="SAM" id="SignalP"/>
    </source>
</evidence>
<dbReference type="RefSeq" id="WP_140590558.1">
    <property type="nucleotide sequence ID" value="NZ_VFWZ01000002.1"/>
</dbReference>
<keyword evidence="4" id="KW-1185">Reference proteome</keyword>
<gene>
    <name evidence="3" type="ORF">FHK87_04655</name>
</gene>
<keyword evidence="2" id="KW-0732">Signal</keyword>
<dbReference type="PROSITE" id="PS51257">
    <property type="entry name" value="PROKAR_LIPOPROTEIN"/>
    <property type="match status" value="1"/>
</dbReference>
<evidence type="ECO:0000313" key="3">
    <source>
        <dbReference type="EMBL" id="TPN86896.1"/>
    </source>
</evidence>
<dbReference type="OrthoDB" id="7783360at2"/>
<dbReference type="Proteomes" id="UP000315540">
    <property type="component" value="Unassembled WGS sequence"/>
</dbReference>
<name>A0A504J7R3_9FLAO</name>
<accession>A0A504J7R3</accession>
<reference evidence="3 4" key="1">
    <citation type="submission" date="2019-06" db="EMBL/GenBank/DDBJ databases">
        <authorList>
            <person name="Meng X."/>
        </authorList>
    </citation>
    <scope>NUCLEOTIDE SEQUENCE [LARGE SCALE GENOMIC DNA]</scope>
    <source>
        <strain evidence="3 4">M625</strain>
    </source>
</reference>
<protein>
    <submittedName>
        <fullName evidence="3">T9SS C-terminal target domain-containing protein</fullName>
    </submittedName>
</protein>
<feature type="signal peptide" evidence="2">
    <location>
        <begin position="1"/>
        <end position="23"/>
    </location>
</feature>
<dbReference type="InterPro" id="IPR036514">
    <property type="entry name" value="SGNH_hydro_sf"/>
</dbReference>
<feature type="region of interest" description="Disordered" evidence="1">
    <location>
        <begin position="27"/>
        <end position="56"/>
    </location>
</feature>
<comment type="caution">
    <text evidence="3">The sequence shown here is derived from an EMBL/GenBank/DDBJ whole genome shotgun (WGS) entry which is preliminary data.</text>
</comment>
<sequence>MKKYSLFIYTFFCLLLVSCSSNEDNLDTTDAEMDQNSGGTTEEESGENPDAPTREITQRTDVKTFIFGHSLIVHTPPLIPTPSDETTVPHWMHALSQSAGHSYAVDGQYGFLPQHDNLPPTAQWGFDIASGVWNSEVEPFSEADFNTILLTAANFIQYQPANIPYDGENPENVTPIQATNTIIDWVTEQEEGITVYIYENWPDMAGFMNSFPPTEEAFAAYNTNILGDFHNWWLDYHDAIRIDQPNVKMIPVGPIISKLLTDTALEQIPILDLYEDDAPHGRPTIYFLAGLITYSAMYGTQPPSDFEIPETVHSIVRDNYQETLDFIWNELQNFNDESGNSRVW</sequence>
<dbReference type="GO" id="GO:0016788">
    <property type="term" value="F:hydrolase activity, acting on ester bonds"/>
    <property type="evidence" value="ECO:0007669"/>
    <property type="project" value="UniProtKB-ARBA"/>
</dbReference>